<evidence type="ECO:0000313" key="2">
    <source>
        <dbReference type="Proteomes" id="UP001144978"/>
    </source>
</evidence>
<evidence type="ECO:0000313" key="1">
    <source>
        <dbReference type="EMBL" id="KAJ3009823.1"/>
    </source>
</evidence>
<protein>
    <submittedName>
        <fullName evidence="1">Uncharacterized protein</fullName>
    </submittedName>
</protein>
<comment type="caution">
    <text evidence="1">The sequence shown here is derived from an EMBL/GenBank/DDBJ whole genome shotgun (WGS) entry which is preliminary data.</text>
</comment>
<dbReference type="Proteomes" id="UP001144978">
    <property type="component" value="Unassembled WGS sequence"/>
</dbReference>
<keyword evidence="2" id="KW-1185">Reference proteome</keyword>
<sequence length="402" mass="44530">MSGVPSDPTYPAFPILAILGAVVVLVPLPWHFQAWNAGTCLFMIWTSIACLNLAINAIVWSNNALNLAPVWCDISSRVIIATGVALPAASLCIQRRLYNIATIKTVSITHAEKRKGILIDLAIGVGIPLLQVLFQYIVSGHRFDIYEGIGCYPFTYNTPLAYPLSIVWPLVVALVSACYCVLTFAAFLRRRAHFNAYLASNASLTANRYFRLMGIASMEIVCTVPISAYGLYLNLAAAPVSPWISWADTHFNYSKVDQFPAVLWRMDRTAVISFELSRWLAPFCAFVFFGFFGFAQEARSNYRKAFLWICQHLPFRKMFPSWPPKGAVSIEKAAGWHSKQSQDILPQYSVRPPPLSFSSSAATEDTLSISDTPLCDKFPETPSTAGSDLSHDSLPHHDPHAV</sequence>
<reference evidence="1" key="1">
    <citation type="submission" date="2022-08" db="EMBL/GenBank/DDBJ databases">
        <title>Genome Sequence of Pycnoporus sanguineus.</title>
        <authorList>
            <person name="Buettner E."/>
        </authorList>
    </citation>
    <scope>NUCLEOTIDE SEQUENCE</scope>
    <source>
        <strain evidence="1">CG-C14</strain>
    </source>
</reference>
<proteinExistence type="predicted"/>
<accession>A0ACC1Q4A6</accession>
<gene>
    <name evidence="1" type="ORF">NUW54_g2664</name>
</gene>
<name>A0ACC1Q4A6_9APHY</name>
<organism evidence="1 2">
    <name type="scientific">Trametes sanguinea</name>
    <dbReference type="NCBI Taxonomy" id="158606"/>
    <lineage>
        <taxon>Eukaryota</taxon>
        <taxon>Fungi</taxon>
        <taxon>Dikarya</taxon>
        <taxon>Basidiomycota</taxon>
        <taxon>Agaricomycotina</taxon>
        <taxon>Agaricomycetes</taxon>
        <taxon>Polyporales</taxon>
        <taxon>Polyporaceae</taxon>
        <taxon>Trametes</taxon>
    </lineage>
</organism>
<dbReference type="EMBL" id="JANSHE010000517">
    <property type="protein sequence ID" value="KAJ3009823.1"/>
    <property type="molecule type" value="Genomic_DNA"/>
</dbReference>